<feature type="modified residue" description="4-aspartylphosphate" evidence="6">
    <location>
        <position position="54"/>
    </location>
</feature>
<dbReference type="InterPro" id="IPR011006">
    <property type="entry name" value="CheY-like_superfamily"/>
</dbReference>
<dbReference type="GO" id="GO:0005524">
    <property type="term" value="F:ATP binding"/>
    <property type="evidence" value="ECO:0007669"/>
    <property type="project" value="UniProtKB-KW"/>
</dbReference>
<dbReference type="AlphaFoldDB" id="A0A095VN06"/>
<dbReference type="SUPFAM" id="SSF52540">
    <property type="entry name" value="P-loop containing nucleoside triphosphate hydrolases"/>
    <property type="match status" value="1"/>
</dbReference>
<dbReference type="PRINTS" id="PR01590">
    <property type="entry name" value="HTHFIS"/>
</dbReference>
<dbReference type="GO" id="GO:0000160">
    <property type="term" value="P:phosphorelay signal transduction system"/>
    <property type="evidence" value="ECO:0007669"/>
    <property type="project" value="InterPro"/>
</dbReference>
<dbReference type="SMART" id="SM00382">
    <property type="entry name" value="AAA"/>
    <property type="match status" value="1"/>
</dbReference>
<dbReference type="Proteomes" id="UP000029640">
    <property type="component" value="Unassembled WGS sequence"/>
</dbReference>
<evidence type="ECO:0000313" key="10">
    <source>
        <dbReference type="Proteomes" id="UP000029640"/>
    </source>
</evidence>
<dbReference type="InterPro" id="IPR058031">
    <property type="entry name" value="AAA_lid_NorR"/>
</dbReference>
<gene>
    <name evidence="9" type="ORF">HRUBRA_02733</name>
</gene>
<dbReference type="CDD" id="cd00009">
    <property type="entry name" value="AAA"/>
    <property type="match status" value="1"/>
</dbReference>
<name>A0A095VN06_9GAMM</name>
<dbReference type="InterPro" id="IPR001789">
    <property type="entry name" value="Sig_transdc_resp-reg_receiver"/>
</dbReference>
<keyword evidence="6" id="KW-0597">Phosphoprotein</keyword>
<accession>A0A095VN06</accession>
<evidence type="ECO:0000313" key="9">
    <source>
        <dbReference type="EMBL" id="KGE02755.1"/>
    </source>
</evidence>
<dbReference type="Pfam" id="PF00072">
    <property type="entry name" value="Response_reg"/>
    <property type="match status" value="1"/>
</dbReference>
<evidence type="ECO:0000256" key="1">
    <source>
        <dbReference type="ARBA" id="ARBA00022741"/>
    </source>
</evidence>
<dbReference type="InterPro" id="IPR003593">
    <property type="entry name" value="AAA+_ATPase"/>
</dbReference>
<organism evidence="9 10">
    <name type="scientific">Pseudohaliea rubra DSM 19751</name>
    <dbReference type="NCBI Taxonomy" id="1265313"/>
    <lineage>
        <taxon>Bacteria</taxon>
        <taxon>Pseudomonadati</taxon>
        <taxon>Pseudomonadota</taxon>
        <taxon>Gammaproteobacteria</taxon>
        <taxon>Cellvibrionales</taxon>
        <taxon>Halieaceae</taxon>
        <taxon>Pseudohaliea</taxon>
    </lineage>
</organism>
<dbReference type="EMBL" id="AUVB01000085">
    <property type="protein sequence ID" value="KGE02755.1"/>
    <property type="molecule type" value="Genomic_DNA"/>
</dbReference>
<evidence type="ECO:0000256" key="2">
    <source>
        <dbReference type="ARBA" id="ARBA00022840"/>
    </source>
</evidence>
<dbReference type="HOGENOM" id="CLU_000445_0_6_6"/>
<keyword evidence="4" id="KW-0238">DNA-binding</keyword>
<dbReference type="RefSeq" id="WP_035514174.1">
    <property type="nucleotide sequence ID" value="NZ_KN234747.1"/>
</dbReference>
<dbReference type="eggNOG" id="COG2204">
    <property type="taxonomic scope" value="Bacteria"/>
</dbReference>
<feature type="domain" description="Response regulatory" evidence="8">
    <location>
        <begin position="5"/>
        <end position="119"/>
    </location>
</feature>
<dbReference type="Pfam" id="PF02954">
    <property type="entry name" value="HTH_8"/>
    <property type="match status" value="1"/>
</dbReference>
<dbReference type="InterPro" id="IPR009057">
    <property type="entry name" value="Homeodomain-like_sf"/>
</dbReference>
<dbReference type="InterPro" id="IPR025944">
    <property type="entry name" value="Sigma_54_int_dom_CS"/>
</dbReference>
<protein>
    <submittedName>
        <fullName evidence="9">Two component, sigma54 specific, transcriptional regulator, Fis family</fullName>
    </submittedName>
</protein>
<dbReference type="Pfam" id="PF25601">
    <property type="entry name" value="AAA_lid_14"/>
    <property type="match status" value="1"/>
</dbReference>
<dbReference type="SMART" id="SM00448">
    <property type="entry name" value="REC"/>
    <property type="match status" value="1"/>
</dbReference>
<reference evidence="9 10" key="1">
    <citation type="journal article" date="2014" name="Genome Announc.">
        <title>Genome Sequence of Gammaproteobacterial Pseudohaliea rubra Type Strain DSM 19751, Isolated from Coastal Seawater of the Mediterranean Sea.</title>
        <authorList>
            <person name="Spring S."/>
            <person name="Fiebig A."/>
            <person name="Riedel T."/>
            <person name="Goker M."/>
            <person name="Klenk H.P."/>
        </authorList>
    </citation>
    <scope>NUCLEOTIDE SEQUENCE [LARGE SCALE GENOMIC DNA]</scope>
    <source>
        <strain evidence="9 10">DSM 19751</strain>
    </source>
</reference>
<keyword evidence="3" id="KW-0805">Transcription regulation</keyword>
<dbReference type="PROSITE" id="PS50110">
    <property type="entry name" value="RESPONSE_REGULATORY"/>
    <property type="match status" value="1"/>
</dbReference>
<dbReference type="Gene3D" id="1.10.8.60">
    <property type="match status" value="1"/>
</dbReference>
<dbReference type="Gene3D" id="3.40.50.2300">
    <property type="match status" value="1"/>
</dbReference>
<keyword evidence="5" id="KW-0804">Transcription</keyword>
<dbReference type="OrthoDB" id="9804019at2"/>
<keyword evidence="2" id="KW-0067">ATP-binding</keyword>
<dbReference type="FunFam" id="3.40.50.300:FF:000006">
    <property type="entry name" value="DNA-binding transcriptional regulator NtrC"/>
    <property type="match status" value="1"/>
</dbReference>
<dbReference type="InterPro" id="IPR002078">
    <property type="entry name" value="Sigma_54_int"/>
</dbReference>
<dbReference type="InterPro" id="IPR025943">
    <property type="entry name" value="Sigma_54_int_dom_ATP-bd_2"/>
</dbReference>
<dbReference type="STRING" id="1265313.HRUBRA_02733"/>
<dbReference type="PROSITE" id="PS50045">
    <property type="entry name" value="SIGMA54_INTERACT_4"/>
    <property type="match status" value="1"/>
</dbReference>
<dbReference type="SUPFAM" id="SSF52172">
    <property type="entry name" value="CheY-like"/>
    <property type="match status" value="1"/>
</dbReference>
<dbReference type="InterPro" id="IPR027417">
    <property type="entry name" value="P-loop_NTPase"/>
</dbReference>
<dbReference type="SUPFAM" id="SSF46689">
    <property type="entry name" value="Homeodomain-like"/>
    <property type="match status" value="1"/>
</dbReference>
<dbReference type="Gene3D" id="3.40.50.300">
    <property type="entry name" value="P-loop containing nucleotide triphosphate hydrolases"/>
    <property type="match status" value="1"/>
</dbReference>
<dbReference type="GO" id="GO:0006355">
    <property type="term" value="P:regulation of DNA-templated transcription"/>
    <property type="evidence" value="ECO:0007669"/>
    <property type="project" value="InterPro"/>
</dbReference>
<evidence type="ECO:0000256" key="3">
    <source>
        <dbReference type="ARBA" id="ARBA00023015"/>
    </source>
</evidence>
<dbReference type="PANTHER" id="PTHR32071">
    <property type="entry name" value="TRANSCRIPTIONAL REGULATORY PROTEIN"/>
    <property type="match status" value="1"/>
</dbReference>
<dbReference type="InterPro" id="IPR002197">
    <property type="entry name" value="HTH_Fis"/>
</dbReference>
<evidence type="ECO:0000256" key="6">
    <source>
        <dbReference type="PROSITE-ProRule" id="PRU00169"/>
    </source>
</evidence>
<evidence type="ECO:0000256" key="5">
    <source>
        <dbReference type="ARBA" id="ARBA00023163"/>
    </source>
</evidence>
<dbReference type="PROSITE" id="PS00688">
    <property type="entry name" value="SIGMA54_INTERACT_3"/>
    <property type="match status" value="1"/>
</dbReference>
<feature type="domain" description="Sigma-54 factor interaction" evidence="7">
    <location>
        <begin position="143"/>
        <end position="372"/>
    </location>
</feature>
<dbReference type="PROSITE" id="PS00676">
    <property type="entry name" value="SIGMA54_INTERACT_2"/>
    <property type="match status" value="1"/>
</dbReference>
<dbReference type="GO" id="GO:0043565">
    <property type="term" value="F:sequence-specific DNA binding"/>
    <property type="evidence" value="ECO:0007669"/>
    <property type="project" value="InterPro"/>
</dbReference>
<dbReference type="Gene3D" id="1.10.10.60">
    <property type="entry name" value="Homeodomain-like"/>
    <property type="match status" value="1"/>
</dbReference>
<comment type="caution">
    <text evidence="9">The sequence shown here is derived from an EMBL/GenBank/DDBJ whole genome shotgun (WGS) entry which is preliminary data.</text>
</comment>
<dbReference type="Pfam" id="PF00158">
    <property type="entry name" value="Sigma54_activat"/>
    <property type="match status" value="1"/>
</dbReference>
<keyword evidence="1" id="KW-0547">Nucleotide-binding</keyword>
<sequence length="453" mass="49792">MTGEPVLLVEDDAELRKLLCEELEGEGLVPLPAADLAAAKALLAEQPVALVISDLRLPDGEGTALLPLLDRLTPRPAMLLITAFGTVRQAVDALRAGADDFLTKPLDFDHLQLTVRRLLAARARDRELDRYRELLAMPNFHGLYGSSEAMQGFFERLRRVARAQGPVLLLGESGTGKELAARAVHAESGRHDGPFLAVNCGAIPGELLESEFFGHLSGAFTGARSRRPGLLQEADGGTLFLDEIGEMPSALQAKLLRVLEDGSFRAVGSDQEQKVDVRIVAATHRDIEAAVAEGSFREDLYYRLETFALRLPPLRERGEDWLALTRFFLTRLRQETGSAVTGLSPAALDLLATYPFPGNVRELQNILERAVAFCDGRQLEPEHLPARVQERSAVPGPAPGAPWDDWPTLDTLQQRYLHRVLEHVAGNKQQAARILGVTRRTLYRWLEDHGPAG</sequence>
<evidence type="ECO:0000256" key="4">
    <source>
        <dbReference type="ARBA" id="ARBA00023125"/>
    </source>
</evidence>
<evidence type="ECO:0000259" key="8">
    <source>
        <dbReference type="PROSITE" id="PS50110"/>
    </source>
</evidence>
<keyword evidence="10" id="KW-1185">Reference proteome</keyword>
<evidence type="ECO:0000259" key="7">
    <source>
        <dbReference type="PROSITE" id="PS50045"/>
    </source>
</evidence>
<proteinExistence type="predicted"/>